<dbReference type="GO" id="GO:0031222">
    <property type="term" value="P:arabinan catabolic process"/>
    <property type="evidence" value="ECO:0007669"/>
    <property type="project" value="UniProtKB-UniRule"/>
</dbReference>
<dbReference type="GO" id="GO:0046373">
    <property type="term" value="P:L-arabinose metabolic process"/>
    <property type="evidence" value="ECO:0007669"/>
    <property type="project" value="UniProtKB-UniRule"/>
</dbReference>
<accession>A0A3M6XAU7</accession>
<dbReference type="EMBL" id="QWIJ01000094">
    <property type="protein sequence ID" value="RMX87887.1"/>
    <property type="molecule type" value="Genomic_DNA"/>
</dbReference>
<dbReference type="Proteomes" id="UP000281245">
    <property type="component" value="Unassembled WGS sequence"/>
</dbReference>
<keyword evidence="2" id="KW-0326">Glycosidase</keyword>
<protein>
    <recommendedName>
        <fullName evidence="2">Alpha-L-arabinofuranosidase</fullName>
        <ecNumber evidence="2">3.2.1.55</ecNumber>
    </recommendedName>
</protein>
<dbReference type="UniPathway" id="UPA00667"/>
<dbReference type="GO" id="GO:0046556">
    <property type="term" value="F:alpha-L-arabinofuranosidase activity"/>
    <property type="evidence" value="ECO:0007669"/>
    <property type="project" value="UniProtKB-UniRule"/>
</dbReference>
<keyword evidence="2" id="KW-0964">Secreted</keyword>
<feature type="disulfide bond" evidence="1">
    <location>
        <begin position="17"/>
        <end position="27"/>
    </location>
</feature>
<keyword evidence="2" id="KW-0378">Hydrolase</keyword>
<organism evidence="4 5">
    <name type="scientific">Hortaea werneckii</name>
    <name type="common">Black yeast</name>
    <name type="synonym">Cladosporium werneckii</name>
    <dbReference type="NCBI Taxonomy" id="91943"/>
    <lineage>
        <taxon>Eukaryota</taxon>
        <taxon>Fungi</taxon>
        <taxon>Dikarya</taxon>
        <taxon>Ascomycota</taxon>
        <taxon>Pezizomycotina</taxon>
        <taxon>Dothideomycetes</taxon>
        <taxon>Dothideomycetidae</taxon>
        <taxon>Mycosphaerellales</taxon>
        <taxon>Teratosphaeriaceae</taxon>
        <taxon>Hortaea</taxon>
    </lineage>
</organism>
<feature type="disulfide bond" evidence="1">
    <location>
        <begin position="173"/>
        <end position="174"/>
    </location>
</feature>
<comment type="catalytic activity">
    <reaction evidence="2">
        <text>Hydrolysis of terminal non-reducing alpha-L-arabinofuranoside residues in alpha-L-arabinosides.</text>
        <dbReference type="EC" id="3.2.1.55"/>
    </reaction>
</comment>
<keyword evidence="2" id="KW-0858">Xylan degradation</keyword>
<dbReference type="InterPro" id="IPR015289">
    <property type="entry name" value="A-L-arabinofuranosidase_B_cat"/>
</dbReference>
<dbReference type="Gene3D" id="2.60.120.200">
    <property type="match status" value="1"/>
</dbReference>
<comment type="caution">
    <text evidence="4">The sequence shown here is derived from an EMBL/GenBank/DDBJ whole genome shotgun (WGS) entry which is preliminary data.</text>
</comment>
<dbReference type="EC" id="3.2.1.55" evidence="2"/>
<dbReference type="OrthoDB" id="157622at2759"/>
<keyword evidence="2" id="KW-0119">Carbohydrate metabolism</keyword>
<dbReference type="GO" id="GO:0005576">
    <property type="term" value="C:extracellular region"/>
    <property type="evidence" value="ECO:0007669"/>
    <property type="project" value="UniProtKB-SubCell"/>
</dbReference>
<evidence type="ECO:0000259" key="3">
    <source>
        <dbReference type="Pfam" id="PF09206"/>
    </source>
</evidence>
<feature type="domain" description="Alpha-L-arabinofuranosidase B catalytic" evidence="3">
    <location>
        <begin position="16"/>
        <end position="238"/>
    </location>
</feature>
<dbReference type="InterPro" id="IPR013320">
    <property type="entry name" value="ConA-like_dom_sf"/>
</dbReference>
<dbReference type="Pfam" id="PF09206">
    <property type="entry name" value="ArabFuran-catal"/>
    <property type="match status" value="1"/>
</dbReference>
<dbReference type="InterPro" id="IPR038964">
    <property type="entry name" value="ABFB"/>
</dbReference>
<keyword evidence="1" id="KW-1015">Disulfide bond</keyword>
<evidence type="ECO:0000256" key="2">
    <source>
        <dbReference type="RuleBase" id="RU367111"/>
    </source>
</evidence>
<evidence type="ECO:0000313" key="4">
    <source>
        <dbReference type="EMBL" id="RMX87887.1"/>
    </source>
</evidence>
<sequence>MAFGLFARESLVAAAPCDLHACGDAPCVAAHSTTRGLYDAYNGPLYQMMRASDQTTTDIPLCSPGGVANAAAQDSFCEGTSCVITVIYDQSSRNNHLTPAPPGGAASGAEVNGYDSPANATMAPVTLGGNKAYGVYITRGSGYRNDDTSGIATGDEPEGMYAVFDGRHYNRRCCFDYGNAETNDDDTGNGHMEAIYFGAGDGSGYGTGLGKGPWITAIWKTALFSGFQQTHDPGDPSIT</sequence>
<gene>
    <name evidence="4" type="ORF">D0869_02033</name>
</gene>
<evidence type="ECO:0000313" key="5">
    <source>
        <dbReference type="Proteomes" id="UP000281245"/>
    </source>
</evidence>
<dbReference type="AlphaFoldDB" id="A0A3M6XAU7"/>
<comment type="pathway">
    <text evidence="2">Glycan metabolism; L-arabinan degradation.</text>
</comment>
<keyword evidence="2" id="KW-0624">Polysaccharide degradation</keyword>
<comment type="subcellular location">
    <subcellularLocation>
        <location evidence="2">Secreted</location>
    </subcellularLocation>
</comment>
<dbReference type="GO" id="GO:0045493">
    <property type="term" value="P:xylan catabolic process"/>
    <property type="evidence" value="ECO:0007669"/>
    <property type="project" value="UniProtKB-KW"/>
</dbReference>
<name>A0A3M6XAU7_HORWE</name>
<dbReference type="PANTHER" id="PTHR39447:SF2">
    <property type="entry name" value="ALPHA-L-ARABINOFURANOSIDASE B"/>
    <property type="match status" value="1"/>
</dbReference>
<proteinExistence type="inferred from homology"/>
<feature type="disulfide bond" evidence="1">
    <location>
        <begin position="77"/>
        <end position="82"/>
    </location>
</feature>
<dbReference type="GO" id="GO:0045490">
    <property type="term" value="P:pectin catabolic process"/>
    <property type="evidence" value="ECO:0007669"/>
    <property type="project" value="TreeGrafter"/>
</dbReference>
<dbReference type="SUPFAM" id="SSF49899">
    <property type="entry name" value="Concanavalin A-like lectins/glucanases"/>
    <property type="match status" value="1"/>
</dbReference>
<dbReference type="PANTHER" id="PTHR39447">
    <property type="entry name" value="ALPHA-L-ARABINOFURANOSIDASE B"/>
    <property type="match status" value="1"/>
</dbReference>
<comment type="similarity">
    <text evidence="2">Belongs to the glycosyl hydrolase 54 family.</text>
</comment>
<evidence type="ECO:0000256" key="1">
    <source>
        <dbReference type="PIRSR" id="PIRSR638964-3"/>
    </source>
</evidence>
<reference evidence="4 5" key="1">
    <citation type="journal article" date="2018" name="BMC Genomics">
        <title>Genomic evidence for intraspecific hybridization in a clonal and extremely halotolerant yeast.</title>
        <authorList>
            <person name="Gostincar C."/>
            <person name="Stajich J.E."/>
            <person name="Zupancic J."/>
            <person name="Zalar P."/>
            <person name="Gunde-Cimerman N."/>
        </authorList>
    </citation>
    <scope>NUCLEOTIDE SEQUENCE [LARGE SCALE GENOMIC DNA]</scope>
    <source>
        <strain evidence="4 5">EXF-6656</strain>
    </source>
</reference>